<evidence type="ECO:0008006" key="3">
    <source>
        <dbReference type="Google" id="ProtNLM"/>
    </source>
</evidence>
<organism evidence="1 2">
    <name type="scientific">Pseudomonas asplenii</name>
    <dbReference type="NCBI Taxonomy" id="53407"/>
    <lineage>
        <taxon>Bacteria</taxon>
        <taxon>Pseudomonadati</taxon>
        <taxon>Pseudomonadota</taxon>
        <taxon>Gammaproteobacteria</taxon>
        <taxon>Pseudomonadales</taxon>
        <taxon>Pseudomonadaceae</taxon>
        <taxon>Pseudomonas</taxon>
    </lineage>
</organism>
<reference evidence="2" key="1">
    <citation type="submission" date="2016-10" db="EMBL/GenBank/DDBJ databases">
        <authorList>
            <person name="Varghese N."/>
            <person name="Submissions S."/>
        </authorList>
    </citation>
    <scope>NUCLEOTIDE SEQUENCE [LARGE SCALE GENOMIC DNA]</scope>
    <source>
        <strain evidence="2">ATCC 23835</strain>
    </source>
</reference>
<gene>
    <name evidence="1" type="ORF">SAMN05216598_3637</name>
</gene>
<name>A0A1H1WZZ5_9PSED</name>
<sequence length="201" mass="22693">MQTQTQINSPVGLAPRNGDRENVARTMSSREIAELVGVVVQTTERGPTANHAVHGALAGHIQSVIARLHPQIRVFGDFMYAAEQSDDIREAAEEVVFRLVQTRSPRMTAAKREKLEYVVKGVMRRYQYMHQGGQSTNADPMASPEKFRSWLYAEMGCRLESCAWARDWEPFVQRAFECCEDLDRMALSPIAAVIYDMKEVA</sequence>
<evidence type="ECO:0000313" key="1">
    <source>
        <dbReference type="EMBL" id="SDT01809.1"/>
    </source>
</evidence>
<dbReference type="EMBL" id="LT629777">
    <property type="protein sequence ID" value="SDT01809.1"/>
    <property type="molecule type" value="Genomic_DNA"/>
</dbReference>
<accession>A0A1H1WZZ5</accession>
<protein>
    <recommendedName>
        <fullName evidence="3">Prophage PssSM-02</fullName>
    </recommendedName>
</protein>
<proteinExistence type="predicted"/>
<keyword evidence="2" id="KW-1185">Reference proteome</keyword>
<dbReference type="Proteomes" id="UP000199524">
    <property type="component" value="Chromosome I"/>
</dbReference>
<dbReference type="AlphaFoldDB" id="A0A1H1WZZ5"/>
<evidence type="ECO:0000313" key="2">
    <source>
        <dbReference type="Proteomes" id="UP000199524"/>
    </source>
</evidence>